<dbReference type="Gramene" id="ESQ30453">
    <property type="protein sequence ID" value="ESQ30453"/>
    <property type="gene ID" value="EUTSA_v10012048mg"/>
</dbReference>
<dbReference type="Pfam" id="PF14365">
    <property type="entry name" value="Neprosin_AP"/>
    <property type="match status" value="1"/>
</dbReference>
<keyword evidence="1" id="KW-0732">Signal</keyword>
<evidence type="ECO:0000256" key="1">
    <source>
        <dbReference type="SAM" id="SignalP"/>
    </source>
</evidence>
<evidence type="ECO:0000259" key="2">
    <source>
        <dbReference type="PROSITE" id="PS52045"/>
    </source>
</evidence>
<protein>
    <recommendedName>
        <fullName evidence="2">Neprosin PEP catalytic domain-containing protein</fullName>
    </recommendedName>
</protein>
<dbReference type="OMA" id="CISKENQ"/>
<dbReference type="Proteomes" id="UP000030689">
    <property type="component" value="Unassembled WGS sequence"/>
</dbReference>
<feature type="signal peptide" evidence="1">
    <location>
        <begin position="1"/>
        <end position="32"/>
    </location>
</feature>
<organism evidence="3 4">
    <name type="scientific">Eutrema salsugineum</name>
    <name type="common">Saltwater cress</name>
    <name type="synonym">Sisymbrium salsugineum</name>
    <dbReference type="NCBI Taxonomy" id="72664"/>
    <lineage>
        <taxon>Eukaryota</taxon>
        <taxon>Viridiplantae</taxon>
        <taxon>Streptophyta</taxon>
        <taxon>Embryophyta</taxon>
        <taxon>Tracheophyta</taxon>
        <taxon>Spermatophyta</taxon>
        <taxon>Magnoliopsida</taxon>
        <taxon>eudicotyledons</taxon>
        <taxon>Gunneridae</taxon>
        <taxon>Pentapetalae</taxon>
        <taxon>rosids</taxon>
        <taxon>malvids</taxon>
        <taxon>Brassicales</taxon>
        <taxon>Brassicaceae</taxon>
        <taxon>Eutremeae</taxon>
        <taxon>Eutrema</taxon>
    </lineage>
</organism>
<dbReference type="InterPro" id="IPR025521">
    <property type="entry name" value="Neprosin_propep"/>
</dbReference>
<gene>
    <name evidence="3" type="ORF">EUTSA_v10012048mg</name>
</gene>
<feature type="domain" description="Neprosin PEP catalytic" evidence="2">
    <location>
        <begin position="120"/>
        <end position="252"/>
    </location>
</feature>
<dbReference type="eggNOG" id="ENOG502QSP9">
    <property type="taxonomic scope" value="Eukaryota"/>
</dbReference>
<evidence type="ECO:0000313" key="3">
    <source>
        <dbReference type="EMBL" id="ESQ30453.1"/>
    </source>
</evidence>
<dbReference type="KEGG" id="eus:EUTSA_v10012048mg"/>
<dbReference type="STRING" id="72664.V4KSU3"/>
<sequence>MSCSPAVRKPVLRICLMLLSLMLLQITSVANAASNQASEEDVECVDRYKQKAFQHPLLKNHKIQEMPSEIPNVIEMQKKSSWQTLEARVSTVQCPVGKVPIRRHEAIVDDRIYPKTGGNMTFTPKHEYAEAYTNAGHKLYGTKATINVWDPMVEDRENEASISQIWLTSGDFETNDLNTIEVGWQVCPGLYNDSKPRLFVYWTGDGYKTSGGYNLQKPGFIQTSNNIVLGGAISPISSFGGTQYEITILVWK</sequence>
<dbReference type="PANTHER" id="PTHR31589">
    <property type="entry name" value="PROTEIN, PUTATIVE (DUF239)-RELATED-RELATED"/>
    <property type="match status" value="1"/>
</dbReference>
<dbReference type="PANTHER" id="PTHR31589:SF220">
    <property type="entry name" value="NEPROSIN DOMAIN-CONTAINING PROTEIN"/>
    <property type="match status" value="1"/>
</dbReference>
<reference evidence="3 4" key="1">
    <citation type="journal article" date="2013" name="Front. Plant Sci.">
        <title>The Reference Genome of the Halophytic Plant Eutrema salsugineum.</title>
        <authorList>
            <person name="Yang R."/>
            <person name="Jarvis D.E."/>
            <person name="Chen H."/>
            <person name="Beilstein M.A."/>
            <person name="Grimwood J."/>
            <person name="Jenkins J."/>
            <person name="Shu S."/>
            <person name="Prochnik S."/>
            <person name="Xin M."/>
            <person name="Ma C."/>
            <person name="Schmutz J."/>
            <person name="Wing R.A."/>
            <person name="Mitchell-Olds T."/>
            <person name="Schumaker K.S."/>
            <person name="Wang X."/>
        </authorList>
    </citation>
    <scope>NUCLEOTIDE SEQUENCE [LARGE SCALE GENOMIC DNA]</scope>
</reference>
<proteinExistence type="predicted"/>
<dbReference type="PROSITE" id="PS52045">
    <property type="entry name" value="NEPROSIN_PEP_CD"/>
    <property type="match status" value="1"/>
</dbReference>
<dbReference type="AlphaFoldDB" id="V4KSU3"/>
<dbReference type="Gene3D" id="3.90.1320.10">
    <property type="entry name" value="Outer-capsid protein sigma 3, large lobe"/>
    <property type="match status" value="1"/>
</dbReference>
<feature type="non-terminal residue" evidence="3">
    <location>
        <position position="252"/>
    </location>
</feature>
<dbReference type="InterPro" id="IPR053168">
    <property type="entry name" value="Glutamic_endopeptidase"/>
</dbReference>
<dbReference type="Pfam" id="PF03080">
    <property type="entry name" value="Neprosin"/>
    <property type="match status" value="1"/>
</dbReference>
<name>V4KSU3_EUTSA</name>
<dbReference type="EMBL" id="KI517809">
    <property type="protein sequence ID" value="ESQ30453.1"/>
    <property type="molecule type" value="Genomic_DNA"/>
</dbReference>
<accession>V4KSU3</accession>
<feature type="chain" id="PRO_5004720686" description="Neprosin PEP catalytic domain-containing protein" evidence="1">
    <location>
        <begin position="33"/>
        <end position="252"/>
    </location>
</feature>
<evidence type="ECO:0000313" key="4">
    <source>
        <dbReference type="Proteomes" id="UP000030689"/>
    </source>
</evidence>
<dbReference type="InterPro" id="IPR004314">
    <property type="entry name" value="Neprosin"/>
</dbReference>
<keyword evidence="4" id="KW-1185">Reference proteome</keyword>